<comment type="caution">
    <text evidence="1">The sequence shown here is derived from an EMBL/GenBank/DDBJ whole genome shotgun (WGS) entry which is preliminary data.</text>
</comment>
<dbReference type="InParanoid" id="A0A3A9J9U3"/>
<gene>
    <name evidence="1" type="ORF">D6Z83_25155</name>
    <name evidence="2" type="ORF">EBE87_09845</name>
</gene>
<dbReference type="Proteomes" id="UP000274097">
    <property type="component" value="Unassembled WGS sequence"/>
</dbReference>
<accession>A0A3A9J9U3</accession>
<evidence type="ECO:0000313" key="4">
    <source>
        <dbReference type="Proteomes" id="UP000278036"/>
    </source>
</evidence>
<dbReference type="OrthoDB" id="512581at2"/>
<dbReference type="InterPro" id="IPR046150">
    <property type="entry name" value="DUF6152"/>
</dbReference>
<dbReference type="AlphaFoldDB" id="A0A3A9J9U3"/>
<evidence type="ECO:0000313" key="2">
    <source>
        <dbReference type="EMBL" id="RMI25425.1"/>
    </source>
</evidence>
<dbReference type="RefSeq" id="WP_120640882.1">
    <property type="nucleotide sequence ID" value="NZ_RAQU01000278.1"/>
</dbReference>
<proteinExistence type="predicted"/>
<organism evidence="1 4">
    <name type="scientific">Teichococcus wenyumeiae</name>
    <dbReference type="NCBI Taxonomy" id="2478470"/>
    <lineage>
        <taxon>Bacteria</taxon>
        <taxon>Pseudomonadati</taxon>
        <taxon>Pseudomonadota</taxon>
        <taxon>Alphaproteobacteria</taxon>
        <taxon>Acetobacterales</taxon>
        <taxon>Roseomonadaceae</taxon>
        <taxon>Roseomonas</taxon>
    </lineage>
</organism>
<sequence>MALHRFGRRLGAGLVVAALGATGAGAHHGWSWAEGEQHELRGTIREIYIGQPHPTLRVETARDGLWIVELGNPGQTARAGFTEASAKPGDTVVALGNRSLQAGEKRMKAVRITVGERRYDIYPDRIQG</sequence>
<protein>
    <submittedName>
        <fullName evidence="1">Uncharacterized protein</fullName>
    </submittedName>
</protein>
<evidence type="ECO:0000313" key="1">
    <source>
        <dbReference type="EMBL" id="RKK01405.1"/>
    </source>
</evidence>
<dbReference type="EMBL" id="RFLX01000005">
    <property type="protein sequence ID" value="RMI25425.1"/>
    <property type="molecule type" value="Genomic_DNA"/>
</dbReference>
<keyword evidence="3" id="KW-1185">Reference proteome</keyword>
<dbReference type="Proteomes" id="UP000278036">
    <property type="component" value="Unassembled WGS sequence"/>
</dbReference>
<name>A0A3A9J9U3_9PROT</name>
<evidence type="ECO:0000313" key="3">
    <source>
        <dbReference type="Proteomes" id="UP000274097"/>
    </source>
</evidence>
<reference evidence="1 4" key="1">
    <citation type="submission" date="2018-09" db="EMBL/GenBank/DDBJ databases">
        <title>Roseomonas sp. nov., isolated from feces of Tibetan antelopes in the Qinghai-Tibet plateau, China.</title>
        <authorList>
            <person name="Tian Z."/>
        </authorList>
    </citation>
    <scope>NUCLEOTIDE SEQUENCE [LARGE SCALE GENOMIC DNA]</scope>
    <source>
        <strain evidence="2 3">Z23</strain>
        <strain evidence="1 4">Z24</strain>
    </source>
</reference>
<dbReference type="EMBL" id="RAQU01000278">
    <property type="protein sequence ID" value="RKK01405.1"/>
    <property type="molecule type" value="Genomic_DNA"/>
</dbReference>
<dbReference type="Pfam" id="PF19649">
    <property type="entry name" value="DUF6152"/>
    <property type="match status" value="1"/>
</dbReference>